<evidence type="ECO:0000256" key="3">
    <source>
        <dbReference type="SAM" id="SignalP"/>
    </source>
</evidence>
<keyword evidence="2" id="KW-0472">Membrane</keyword>
<dbReference type="Proteomes" id="UP000828390">
    <property type="component" value="Unassembled WGS sequence"/>
</dbReference>
<sequence>MSMYTLQRVLVLAFGIYEVSAGTWCRTQSSLTPTYCSLGCCTVNGRTRCCEDINIGVLVGSIVGGLIGLIVLVSIIVVCCCIMNRNRARQGQFLATTNSPPGYGTPGTQMGYVQQPYQAYPMQTNNMTSGYMTTPTQPTAPWQPPPYEEANKG</sequence>
<accession>A0A9D4R7J8</accession>
<dbReference type="AlphaFoldDB" id="A0A9D4R7J8"/>
<evidence type="ECO:0000256" key="2">
    <source>
        <dbReference type="SAM" id="Phobius"/>
    </source>
</evidence>
<keyword evidence="3" id="KW-0732">Signal</keyword>
<organism evidence="4 5">
    <name type="scientific">Dreissena polymorpha</name>
    <name type="common">Zebra mussel</name>
    <name type="synonym">Mytilus polymorpha</name>
    <dbReference type="NCBI Taxonomy" id="45954"/>
    <lineage>
        <taxon>Eukaryota</taxon>
        <taxon>Metazoa</taxon>
        <taxon>Spiralia</taxon>
        <taxon>Lophotrochozoa</taxon>
        <taxon>Mollusca</taxon>
        <taxon>Bivalvia</taxon>
        <taxon>Autobranchia</taxon>
        <taxon>Heteroconchia</taxon>
        <taxon>Euheterodonta</taxon>
        <taxon>Imparidentia</taxon>
        <taxon>Neoheterodontei</taxon>
        <taxon>Myida</taxon>
        <taxon>Dreissenoidea</taxon>
        <taxon>Dreissenidae</taxon>
        <taxon>Dreissena</taxon>
    </lineage>
</organism>
<feature type="region of interest" description="Disordered" evidence="1">
    <location>
        <begin position="128"/>
        <end position="153"/>
    </location>
</feature>
<reference evidence="4" key="2">
    <citation type="submission" date="2020-11" db="EMBL/GenBank/DDBJ databases">
        <authorList>
            <person name="McCartney M.A."/>
            <person name="Auch B."/>
            <person name="Kono T."/>
            <person name="Mallez S."/>
            <person name="Becker A."/>
            <person name="Gohl D.M."/>
            <person name="Silverstein K.A.T."/>
            <person name="Koren S."/>
            <person name="Bechman K.B."/>
            <person name="Herman A."/>
            <person name="Abrahante J.E."/>
            <person name="Garbe J."/>
        </authorList>
    </citation>
    <scope>NUCLEOTIDE SEQUENCE</scope>
    <source>
        <strain evidence="4">Duluth1</strain>
        <tissue evidence="4">Whole animal</tissue>
    </source>
</reference>
<keyword evidence="5" id="KW-1185">Reference proteome</keyword>
<keyword evidence="2" id="KW-1133">Transmembrane helix</keyword>
<comment type="caution">
    <text evidence="4">The sequence shown here is derived from an EMBL/GenBank/DDBJ whole genome shotgun (WGS) entry which is preliminary data.</text>
</comment>
<evidence type="ECO:0000313" key="5">
    <source>
        <dbReference type="Proteomes" id="UP000828390"/>
    </source>
</evidence>
<feature type="signal peptide" evidence="3">
    <location>
        <begin position="1"/>
        <end position="21"/>
    </location>
</feature>
<protein>
    <recommendedName>
        <fullName evidence="6">Cysteine and tyrosine-rich protein 1</fullName>
    </recommendedName>
</protein>
<evidence type="ECO:0000256" key="1">
    <source>
        <dbReference type="SAM" id="MobiDB-lite"/>
    </source>
</evidence>
<keyword evidence="2" id="KW-0812">Transmembrane</keyword>
<proteinExistence type="predicted"/>
<feature type="chain" id="PRO_5039732369" description="Cysteine and tyrosine-rich protein 1" evidence="3">
    <location>
        <begin position="22"/>
        <end position="153"/>
    </location>
</feature>
<dbReference type="EMBL" id="JAIWYP010000003">
    <property type="protein sequence ID" value="KAH3856742.1"/>
    <property type="molecule type" value="Genomic_DNA"/>
</dbReference>
<evidence type="ECO:0008006" key="6">
    <source>
        <dbReference type="Google" id="ProtNLM"/>
    </source>
</evidence>
<name>A0A9D4R7J8_DREPO</name>
<feature type="transmembrane region" description="Helical" evidence="2">
    <location>
        <begin position="62"/>
        <end position="83"/>
    </location>
</feature>
<reference evidence="4" key="1">
    <citation type="journal article" date="2019" name="bioRxiv">
        <title>The Genome of the Zebra Mussel, Dreissena polymorpha: A Resource for Invasive Species Research.</title>
        <authorList>
            <person name="McCartney M.A."/>
            <person name="Auch B."/>
            <person name="Kono T."/>
            <person name="Mallez S."/>
            <person name="Zhang Y."/>
            <person name="Obille A."/>
            <person name="Becker A."/>
            <person name="Abrahante J.E."/>
            <person name="Garbe J."/>
            <person name="Badalamenti J.P."/>
            <person name="Herman A."/>
            <person name="Mangelson H."/>
            <person name="Liachko I."/>
            <person name="Sullivan S."/>
            <person name="Sone E.D."/>
            <person name="Koren S."/>
            <person name="Silverstein K.A.T."/>
            <person name="Beckman K.B."/>
            <person name="Gohl D.M."/>
        </authorList>
    </citation>
    <scope>NUCLEOTIDE SEQUENCE</scope>
    <source>
        <strain evidence="4">Duluth1</strain>
        <tissue evidence="4">Whole animal</tissue>
    </source>
</reference>
<gene>
    <name evidence="4" type="ORF">DPMN_099335</name>
</gene>
<evidence type="ECO:0000313" key="4">
    <source>
        <dbReference type="EMBL" id="KAH3856742.1"/>
    </source>
</evidence>